<evidence type="ECO:0000313" key="2">
    <source>
        <dbReference type="Proteomes" id="UP000011991"/>
    </source>
</evidence>
<dbReference type="PATRIC" id="fig|1265738.3.peg.6810"/>
<dbReference type="EMBL" id="ANOG01000974">
    <property type="protein sequence ID" value="EMI16282.1"/>
    <property type="molecule type" value="Genomic_DNA"/>
</dbReference>
<reference evidence="1 2" key="1">
    <citation type="journal article" date="2013" name="Mar. Genomics">
        <title>Expression of sulfatases in Rhodopirellula baltica and the diversity of sulfatases in the genus Rhodopirellula.</title>
        <authorList>
            <person name="Wegner C.E."/>
            <person name="Richter-Heitmann T."/>
            <person name="Klindworth A."/>
            <person name="Klockow C."/>
            <person name="Richter M."/>
            <person name="Achstetter T."/>
            <person name="Glockner F.O."/>
            <person name="Harder J."/>
        </authorList>
    </citation>
    <scope>NUCLEOTIDE SEQUENCE [LARGE SCALE GENOMIC DNA]</scope>
    <source>
        <strain evidence="1 2">SM1</strain>
    </source>
</reference>
<sequence>MSVQGLSVRAAADWLGVSVATVCYQVAYIRRLPKQFVEWLETDASDPFHEILLERRLREIVKLCNEEKDYGDF</sequence>
<proteinExistence type="predicted"/>
<evidence type="ECO:0000313" key="1">
    <source>
        <dbReference type="EMBL" id="EMI16282.1"/>
    </source>
</evidence>
<comment type="caution">
    <text evidence="1">The sequence shown here is derived from an EMBL/GenBank/DDBJ whole genome shotgun (WGS) entry which is preliminary data.</text>
</comment>
<accession>M5RLP4</accession>
<organism evidence="1 2">
    <name type="scientific">Rhodopirellula maiorica SM1</name>
    <dbReference type="NCBI Taxonomy" id="1265738"/>
    <lineage>
        <taxon>Bacteria</taxon>
        <taxon>Pseudomonadati</taxon>
        <taxon>Planctomycetota</taxon>
        <taxon>Planctomycetia</taxon>
        <taxon>Pirellulales</taxon>
        <taxon>Pirellulaceae</taxon>
        <taxon>Novipirellula</taxon>
    </lineage>
</organism>
<name>M5RLP4_9BACT</name>
<protein>
    <submittedName>
        <fullName evidence="1">Uncharacterized protein</fullName>
    </submittedName>
</protein>
<keyword evidence="2" id="KW-1185">Reference proteome</keyword>
<dbReference type="Proteomes" id="UP000011991">
    <property type="component" value="Unassembled WGS sequence"/>
</dbReference>
<gene>
    <name evidence="1" type="ORF">RMSM_06818</name>
</gene>
<dbReference type="AlphaFoldDB" id="M5RLP4"/>